<feature type="region of interest" description="Disordered" evidence="1">
    <location>
        <begin position="1"/>
        <end position="41"/>
    </location>
</feature>
<dbReference type="EMBL" id="CP004144">
    <property type="protein sequence ID" value="AGF98129.1"/>
    <property type="molecule type" value="Genomic_DNA"/>
</dbReference>
<dbReference type="AlphaFoldDB" id="M1QM69"/>
<reference evidence="2 3" key="1">
    <citation type="journal article" date="2013" name="Genome Announc.">
        <title>Complete Genome of a Methanosarcina mazei Strain Isolated from Sediment Samples from an Amazonian Flooded Area.</title>
        <authorList>
            <person name="Assis das Gracas D."/>
            <person name="Thiago Juca Ramos R."/>
            <person name="Vieira Araujo A.C."/>
            <person name="Zahlouth R."/>
            <person name="Ribeiro Carneiro A."/>
            <person name="Souza Lopes T."/>
            <person name="Azevedo Barauna R."/>
            <person name="Azevedo V."/>
            <person name="Cruz Schneider M.P."/>
            <person name="Pellizari V.H."/>
            <person name="Silva A."/>
        </authorList>
    </citation>
    <scope>NUCLEOTIDE SEQUENCE [LARGE SCALE GENOMIC DNA]</scope>
    <source>
        <strain evidence="2 3">Tuc01</strain>
    </source>
</reference>
<evidence type="ECO:0000256" key="1">
    <source>
        <dbReference type="SAM" id="MobiDB-lite"/>
    </source>
</evidence>
<proteinExistence type="predicted"/>
<dbReference type="BioCyc" id="MMAZ1236903:G139K-2714-MONOMER"/>
<organism evidence="2 3">
    <name type="scientific">Methanosarcina mazei Tuc01</name>
    <dbReference type="NCBI Taxonomy" id="1236903"/>
    <lineage>
        <taxon>Archaea</taxon>
        <taxon>Methanobacteriati</taxon>
        <taxon>Methanobacteriota</taxon>
        <taxon>Stenosarchaea group</taxon>
        <taxon>Methanomicrobia</taxon>
        <taxon>Methanosarcinales</taxon>
        <taxon>Methanosarcinaceae</taxon>
        <taxon>Methanosarcina</taxon>
    </lineage>
</organism>
<sequence>MIKRKGIQGEEMIDGRPAGMGRVLKGRSSGSQIKVERLRKK</sequence>
<dbReference type="Proteomes" id="UP000011718">
    <property type="component" value="Chromosome"/>
</dbReference>
<protein>
    <submittedName>
        <fullName evidence="2">Uncharacterized protein</fullName>
    </submittedName>
</protein>
<evidence type="ECO:0000313" key="2">
    <source>
        <dbReference type="EMBL" id="AGF98129.1"/>
    </source>
</evidence>
<dbReference type="KEGG" id="mmaz:MmTuc01_2850"/>
<name>M1QM69_METMZ</name>
<dbReference type="HOGENOM" id="CLU_3263812_0_0_2"/>
<gene>
    <name evidence="2" type="ORF">MmTuc01_2850</name>
</gene>
<accession>M1QM69</accession>
<evidence type="ECO:0000313" key="3">
    <source>
        <dbReference type="Proteomes" id="UP000011718"/>
    </source>
</evidence>